<dbReference type="Pfam" id="PF01150">
    <property type="entry name" value="GDA1_CD39"/>
    <property type="match status" value="2"/>
</dbReference>
<feature type="active site" description="Proton acceptor" evidence="3">
    <location>
        <position position="138"/>
    </location>
</feature>
<keyword evidence="4" id="KW-0067">ATP-binding</keyword>
<name>A0ABD3BHF5_9LAMI</name>
<keyword evidence="8" id="KW-1185">Reference proteome</keyword>
<dbReference type="Proteomes" id="UP001632038">
    <property type="component" value="Unassembled WGS sequence"/>
</dbReference>
<accession>A0ABD3BHF5</accession>
<evidence type="ECO:0000256" key="5">
    <source>
        <dbReference type="RuleBase" id="RU003833"/>
    </source>
</evidence>
<evidence type="ECO:0000256" key="1">
    <source>
        <dbReference type="ARBA" id="ARBA00009283"/>
    </source>
</evidence>
<organism evidence="7 8">
    <name type="scientific">Castilleja foliolosa</name>
    <dbReference type="NCBI Taxonomy" id="1961234"/>
    <lineage>
        <taxon>Eukaryota</taxon>
        <taxon>Viridiplantae</taxon>
        <taxon>Streptophyta</taxon>
        <taxon>Embryophyta</taxon>
        <taxon>Tracheophyta</taxon>
        <taxon>Spermatophyta</taxon>
        <taxon>Magnoliopsida</taxon>
        <taxon>eudicotyledons</taxon>
        <taxon>Gunneridae</taxon>
        <taxon>Pentapetalae</taxon>
        <taxon>asterids</taxon>
        <taxon>lamiids</taxon>
        <taxon>Lamiales</taxon>
        <taxon>Orobanchaceae</taxon>
        <taxon>Pedicularideae</taxon>
        <taxon>Castillejinae</taxon>
        <taxon>Castilleja</taxon>
    </lineage>
</organism>
<keyword evidence="6" id="KW-0732">Signal</keyword>
<dbReference type="AlphaFoldDB" id="A0ABD3BHF5"/>
<dbReference type="Gene3D" id="3.30.420.150">
    <property type="entry name" value="Exopolyphosphatase. Domain 2"/>
    <property type="match status" value="1"/>
</dbReference>
<feature type="signal peptide" evidence="6">
    <location>
        <begin position="1"/>
        <end position="22"/>
    </location>
</feature>
<evidence type="ECO:0000256" key="3">
    <source>
        <dbReference type="PIRSR" id="PIRSR600407-1"/>
    </source>
</evidence>
<feature type="binding site" evidence="4">
    <location>
        <begin position="168"/>
        <end position="172"/>
    </location>
    <ligand>
        <name>ATP</name>
        <dbReference type="ChEBI" id="CHEBI:30616"/>
    </ligand>
</feature>
<protein>
    <recommendedName>
        <fullName evidence="9">Apyrase</fullName>
    </recommendedName>
</protein>
<proteinExistence type="inferred from homology"/>
<sequence length="414" mass="45396">MLKQILSYSLLYLFYLLPNSNSGNKYDVIFDAGSTGSRVHVFAFDQHTFDLIPVTKSDYELFISETGSELIRNRQKQLCLSICVLQHLFDSGLATAGLRMLPSNASEAILDAVRSLFKNESSLKYRAEWVSILNGTDEGTYQWVTVNYLLGSFGKDYSSTVGVVDLGGGSVQIAYAISDESAANAKDGDEAYVMDKLLMGKKYHLYAHSYLDYGLKAARAQSLELSGEIVGNPCVTNDYHGTYEYSGIVYTVKAPASGTSMRRCRALTRKTLKVEAPCSHKNCSFNGVWNGGGGDGIDNLYVASFFYDTAAESGIIKAGVASASVRPIDYQNAAKRACQANVDNIKTVFPLIDERDVPFLCMDLVYQFTLLVDGFGINPVQEIRVLQQVEYKQSGALLEAAWPLGCAVELLSSH</sequence>
<dbReference type="GO" id="GO:0016787">
    <property type="term" value="F:hydrolase activity"/>
    <property type="evidence" value="ECO:0007669"/>
    <property type="project" value="UniProtKB-KW"/>
</dbReference>
<dbReference type="EMBL" id="JAVIJP010000087">
    <property type="protein sequence ID" value="KAL3616639.1"/>
    <property type="molecule type" value="Genomic_DNA"/>
</dbReference>
<dbReference type="Gene3D" id="3.30.420.40">
    <property type="match status" value="1"/>
</dbReference>
<dbReference type="PANTHER" id="PTHR11782:SF116">
    <property type="entry name" value="APYRASE"/>
    <property type="match status" value="1"/>
</dbReference>
<dbReference type="InterPro" id="IPR000407">
    <property type="entry name" value="GDA1_CD39_NTPase"/>
</dbReference>
<dbReference type="PANTHER" id="PTHR11782">
    <property type="entry name" value="ADENOSINE/GUANOSINE DIPHOSPHATASE"/>
    <property type="match status" value="1"/>
</dbReference>
<reference evidence="8" key="1">
    <citation type="journal article" date="2024" name="IScience">
        <title>Strigolactones Initiate the Formation of Haustorium-like Structures in Castilleja.</title>
        <authorList>
            <person name="Buerger M."/>
            <person name="Peterson D."/>
            <person name="Chory J."/>
        </authorList>
    </citation>
    <scope>NUCLEOTIDE SEQUENCE [LARGE SCALE GENOMIC DNA]</scope>
</reference>
<evidence type="ECO:0000256" key="4">
    <source>
        <dbReference type="PIRSR" id="PIRSR600407-2"/>
    </source>
</evidence>
<keyword evidence="2 5" id="KW-0378">Hydrolase</keyword>
<gene>
    <name evidence="7" type="ORF">CASFOL_039033</name>
</gene>
<evidence type="ECO:0000256" key="2">
    <source>
        <dbReference type="ARBA" id="ARBA00022801"/>
    </source>
</evidence>
<evidence type="ECO:0008006" key="9">
    <source>
        <dbReference type="Google" id="ProtNLM"/>
    </source>
</evidence>
<evidence type="ECO:0000256" key="6">
    <source>
        <dbReference type="SAM" id="SignalP"/>
    </source>
</evidence>
<comment type="similarity">
    <text evidence="1 5">Belongs to the GDA1/CD39 NTPase family.</text>
</comment>
<evidence type="ECO:0000313" key="7">
    <source>
        <dbReference type="EMBL" id="KAL3616639.1"/>
    </source>
</evidence>
<dbReference type="PROSITE" id="PS01238">
    <property type="entry name" value="GDA1_CD39_NTPASE"/>
    <property type="match status" value="1"/>
</dbReference>
<feature type="chain" id="PRO_5044762373" description="Apyrase" evidence="6">
    <location>
        <begin position="23"/>
        <end position="414"/>
    </location>
</feature>
<keyword evidence="4" id="KW-0547">Nucleotide-binding</keyword>
<comment type="caution">
    <text evidence="7">The sequence shown here is derived from an EMBL/GenBank/DDBJ whole genome shotgun (WGS) entry which is preliminary data.</text>
</comment>
<evidence type="ECO:0000313" key="8">
    <source>
        <dbReference type="Proteomes" id="UP001632038"/>
    </source>
</evidence>